<name>F0F6A9_9BACT</name>
<sequence length="50" mass="6012">MTMPQLPRPRTLELATPRDIAMFIDENFRKQLSYLEDFDEFCVKVVYMLV</sequence>
<comment type="caution">
    <text evidence="1">The sequence shown here is derived from an EMBL/GenBank/DDBJ whole genome shotgun (WGS) entry which is preliminary data.</text>
</comment>
<protein>
    <submittedName>
        <fullName evidence="1">Uncharacterized protein</fullName>
    </submittedName>
</protein>
<dbReference type="AlphaFoldDB" id="F0F6A9"/>
<evidence type="ECO:0000313" key="2">
    <source>
        <dbReference type="Proteomes" id="UP000005697"/>
    </source>
</evidence>
<organism evidence="1 2">
    <name type="scientific">Prevotella multiformis DSM 16608</name>
    <dbReference type="NCBI Taxonomy" id="888743"/>
    <lineage>
        <taxon>Bacteria</taxon>
        <taxon>Pseudomonadati</taxon>
        <taxon>Bacteroidota</taxon>
        <taxon>Bacteroidia</taxon>
        <taxon>Bacteroidales</taxon>
        <taxon>Prevotellaceae</taxon>
        <taxon>Prevotella</taxon>
    </lineage>
</organism>
<dbReference type="EMBL" id="AEWX01000017">
    <property type="protein sequence ID" value="EGC20191.1"/>
    <property type="molecule type" value="Genomic_DNA"/>
</dbReference>
<proteinExistence type="predicted"/>
<dbReference type="Proteomes" id="UP000005697">
    <property type="component" value="Unassembled WGS sequence"/>
</dbReference>
<dbReference type="HOGENOM" id="CLU_3121227_0_0_10"/>
<gene>
    <name evidence="1" type="ORF">HMPREF9141_1131</name>
</gene>
<reference evidence="1 2" key="1">
    <citation type="submission" date="2011-01" db="EMBL/GenBank/DDBJ databases">
        <authorList>
            <person name="Muzny D."/>
            <person name="Qin X."/>
            <person name="Deng J."/>
            <person name="Jiang H."/>
            <person name="Liu Y."/>
            <person name="Qu J."/>
            <person name="Song X.-Z."/>
            <person name="Zhang L."/>
            <person name="Thornton R."/>
            <person name="Coyle M."/>
            <person name="Francisco L."/>
            <person name="Jackson L."/>
            <person name="Javaid M."/>
            <person name="Korchina V."/>
            <person name="Kovar C."/>
            <person name="Mata R."/>
            <person name="Mathew T."/>
            <person name="Ngo R."/>
            <person name="Nguyen L."/>
            <person name="Nguyen N."/>
            <person name="Okwuonu G."/>
            <person name="Ongeri F."/>
            <person name="Pham C."/>
            <person name="Simmons D."/>
            <person name="Wilczek-Boney K."/>
            <person name="Hale W."/>
            <person name="Jakkamsetti A."/>
            <person name="Pham P."/>
            <person name="Ruth R."/>
            <person name="San Lucas F."/>
            <person name="Warren J."/>
            <person name="Zhang J."/>
            <person name="Zhao Z."/>
            <person name="Zhou C."/>
            <person name="Zhu D."/>
            <person name="Lee S."/>
            <person name="Bess C."/>
            <person name="Blankenburg K."/>
            <person name="Forbes L."/>
            <person name="Fu Q."/>
            <person name="Gubbala S."/>
            <person name="Hirani K."/>
            <person name="Jayaseelan J.C."/>
            <person name="Lara F."/>
            <person name="Munidasa M."/>
            <person name="Palculict T."/>
            <person name="Patil S."/>
            <person name="Pu L.-L."/>
            <person name="Saada N."/>
            <person name="Tang L."/>
            <person name="Weissenberger G."/>
            <person name="Zhu Y."/>
            <person name="Hemphill L."/>
            <person name="Shang Y."/>
            <person name="Youmans B."/>
            <person name="Ayvaz T."/>
            <person name="Ross M."/>
            <person name="Santibanez J."/>
            <person name="Aqrawi P."/>
            <person name="Gross S."/>
            <person name="Joshi V."/>
            <person name="Fowler G."/>
            <person name="Nazareth L."/>
            <person name="Reid J."/>
            <person name="Worley K."/>
            <person name="Petrosino J."/>
            <person name="Highlander S."/>
            <person name="Gibbs R."/>
        </authorList>
    </citation>
    <scope>NUCLEOTIDE SEQUENCE [LARGE SCALE GENOMIC DNA]</scope>
    <source>
        <strain evidence="1 2">DSM 16608</strain>
    </source>
</reference>
<dbReference type="STRING" id="888743.HMPREF9141_1131"/>
<keyword evidence="2" id="KW-1185">Reference proteome</keyword>
<accession>F0F6A9</accession>
<evidence type="ECO:0000313" key="1">
    <source>
        <dbReference type="EMBL" id="EGC20191.1"/>
    </source>
</evidence>